<dbReference type="InterPro" id="IPR059000">
    <property type="entry name" value="ATPase_P-type_domA"/>
</dbReference>
<feature type="transmembrane region" description="Helical" evidence="21">
    <location>
        <begin position="445"/>
        <end position="465"/>
    </location>
</feature>
<keyword evidence="6" id="KW-0597">Phosphoprotein</keyword>
<dbReference type="NCBIfam" id="TIGR00003">
    <property type="entry name" value="copper ion binding protein"/>
    <property type="match status" value="2"/>
</dbReference>
<evidence type="ECO:0000256" key="7">
    <source>
        <dbReference type="ARBA" id="ARBA00022692"/>
    </source>
</evidence>
<keyword evidence="11" id="KW-0187">Copper transport</keyword>
<dbReference type="STRING" id="28181.BEN30_16040"/>
<dbReference type="InterPro" id="IPR023214">
    <property type="entry name" value="HAD_sf"/>
</dbReference>
<dbReference type="PANTHER" id="PTHR43520">
    <property type="entry name" value="ATP7, ISOFORM B"/>
    <property type="match status" value="1"/>
</dbReference>
<dbReference type="PRINTS" id="PR00943">
    <property type="entry name" value="CUATPASE"/>
</dbReference>
<dbReference type="SUPFAM" id="SSF81665">
    <property type="entry name" value="Calcium ATPase, transmembrane domain M"/>
    <property type="match status" value="1"/>
</dbReference>
<dbReference type="Pfam" id="PF00702">
    <property type="entry name" value="Hydrolase"/>
    <property type="match status" value="1"/>
</dbReference>
<keyword evidence="4" id="KW-0813">Transport</keyword>
<comment type="catalytic activity">
    <reaction evidence="20">
        <text>Cu(+)(in) + ATP + H2O = Cu(+)(out) + ADP + phosphate + H(+)</text>
        <dbReference type="Rhea" id="RHEA:25792"/>
        <dbReference type="ChEBI" id="CHEBI:15377"/>
        <dbReference type="ChEBI" id="CHEBI:15378"/>
        <dbReference type="ChEBI" id="CHEBI:30616"/>
        <dbReference type="ChEBI" id="CHEBI:43474"/>
        <dbReference type="ChEBI" id="CHEBI:49552"/>
        <dbReference type="ChEBI" id="CHEBI:456216"/>
        <dbReference type="EC" id="7.2.2.8"/>
    </reaction>
</comment>
<dbReference type="PROSITE" id="PS50846">
    <property type="entry name" value="HMA_2"/>
    <property type="match status" value="2"/>
</dbReference>
<evidence type="ECO:0000256" key="9">
    <source>
        <dbReference type="ARBA" id="ARBA00022737"/>
    </source>
</evidence>
<dbReference type="InterPro" id="IPR018303">
    <property type="entry name" value="ATPase_P-typ_P_site"/>
</dbReference>
<dbReference type="Pfam" id="PF00403">
    <property type="entry name" value="HMA"/>
    <property type="match status" value="2"/>
</dbReference>
<evidence type="ECO:0000256" key="10">
    <source>
        <dbReference type="ARBA" id="ARBA00022741"/>
    </source>
</evidence>
<keyword evidence="14" id="KW-1278">Translocase</keyword>
<dbReference type="CDD" id="cd00371">
    <property type="entry name" value="HMA"/>
    <property type="match status" value="2"/>
</dbReference>
<comment type="similarity">
    <text evidence="2 21">Belongs to the cation transport ATPase (P-type) (TC 3.A.3) family. Type IB subfamily.</text>
</comment>
<comment type="subcellular location">
    <subcellularLocation>
        <location evidence="1">Cell membrane</location>
        <topology evidence="1">Multi-pass membrane protein</topology>
    </subcellularLocation>
</comment>
<dbReference type="GO" id="GO:0005524">
    <property type="term" value="F:ATP binding"/>
    <property type="evidence" value="ECO:0007669"/>
    <property type="project" value="UniProtKB-UniRule"/>
</dbReference>
<feature type="transmembrane region" description="Helical" evidence="21">
    <location>
        <begin position="263"/>
        <end position="282"/>
    </location>
</feature>
<comment type="caution">
    <text evidence="23">The sequence shown here is derived from an EMBL/GenBank/DDBJ whole genome shotgun (WGS) entry which is preliminary data.</text>
</comment>
<evidence type="ECO:0000256" key="11">
    <source>
        <dbReference type="ARBA" id="ARBA00022796"/>
    </source>
</evidence>
<dbReference type="InterPro" id="IPR017969">
    <property type="entry name" value="Heavy-metal-associated_CS"/>
</dbReference>
<evidence type="ECO:0000259" key="22">
    <source>
        <dbReference type="PROSITE" id="PS50846"/>
    </source>
</evidence>
<keyword evidence="10 21" id="KW-0547">Nucleotide-binding</keyword>
<evidence type="ECO:0000256" key="17">
    <source>
        <dbReference type="ARBA" id="ARBA00023065"/>
    </source>
</evidence>
<dbReference type="Pfam" id="PF00122">
    <property type="entry name" value="E1-E2_ATPase"/>
    <property type="match status" value="1"/>
</dbReference>
<dbReference type="RefSeq" id="WP_069959093.1">
    <property type="nucleotide sequence ID" value="NZ_MCGG01000063.1"/>
</dbReference>
<evidence type="ECO:0000256" key="21">
    <source>
        <dbReference type="RuleBase" id="RU362081"/>
    </source>
</evidence>
<evidence type="ECO:0000256" key="16">
    <source>
        <dbReference type="ARBA" id="ARBA00023008"/>
    </source>
</evidence>
<dbReference type="CDD" id="cd02094">
    <property type="entry name" value="P-type_ATPase_Cu-like"/>
    <property type="match status" value="1"/>
</dbReference>
<dbReference type="NCBIfam" id="TIGR01511">
    <property type="entry name" value="ATPase-IB1_Cu"/>
    <property type="match status" value="1"/>
</dbReference>
<dbReference type="FunFam" id="3.30.70.100:FF:000005">
    <property type="entry name" value="Copper-exporting P-type ATPase A"/>
    <property type="match status" value="2"/>
</dbReference>
<keyword evidence="16" id="KW-0186">Copper</keyword>
<accession>A0A1E5Q476</accession>
<keyword evidence="15 21" id="KW-1133">Transmembrane helix</keyword>
<dbReference type="InterPro" id="IPR001757">
    <property type="entry name" value="P_typ_ATPase"/>
</dbReference>
<protein>
    <recommendedName>
        <fullName evidence="3">P-type Cu(+) transporter</fullName>
        <ecNumber evidence="3">7.2.2.8</ecNumber>
    </recommendedName>
    <alternativeName>
        <fullName evidence="19">Cu(+)-exporting ATPase</fullName>
    </alternativeName>
</protein>
<sequence length="807" mass="84918">MQDKRPSAVPANGAIASQITLPIEGMTCASCSARIERQLIKLEGVESAVVNLAAETADVRFDAANISAEDIKRTIEKTGFSVPERLIELSVEGMTCASCVARVEKAVKQVGGVTDAFVNLADERAQVTVSSARAADIVRAIEKTGFKAAVIENVEAFGTEDDHRASIKLEGDLTNMLFSAALTAPLWAQMFLGWLGVHWMMGPIAQLVLASAVQFSAGFRFYAPAWKALRAGSGNMDLLVVLGTSAAWGLSAWRAVLHGTNDNLYFEGSATVITLILFGRFLESRAKRGTTGAIRALMKLRPETARVVSADGKEVEVPASSVSSGDTVIIRPGERVPVDGEVLDGDTYMDESLLTGESLPVHKTAGDMVTGGAINAGGMIRIKATRVGQQSTLAGIIQLIQNAQASKAPVQRLVDKIAAVFVPIVVLIALVTWAAWWLAGAGWEVGLINAVTVLVIACPCALGLATPTAIMVGTGVAARHGILIKDAEALELAHKADTVVFDKTGTLTEGKPRVVDIHTQHGSVAKILKAAASVQHGSEHPLARAVLARAETDAIALSAIQEFKAVPGKGVEAKVARSWVRIGNRPYMVDHNINTAPLEEDAQALEADGNTVMWVAQGKNLLGFIAVGDVEKADAREAVSTLREMGLKTVMLTGDNHRTAMAIAKRLGLTDVVAEVLPDGKAREVERLQKQGRIVAMVGDGVNDAPALAQANVGIAMGGGTDVAMHTASITLMRGAPQLVAGALGVSHATVIKIRQNLFWAFFYNVIALPLAAGGWLSPAMAGTAMALSSVSVVSNSLLLKRWKPGA</sequence>
<keyword evidence="12 21" id="KW-0067">ATP-binding</keyword>
<dbReference type="GO" id="GO:0060003">
    <property type="term" value="P:copper ion export"/>
    <property type="evidence" value="ECO:0007669"/>
    <property type="project" value="UniProtKB-ARBA"/>
</dbReference>
<dbReference type="InterPro" id="IPR044492">
    <property type="entry name" value="P_typ_ATPase_HD_dom"/>
</dbReference>
<dbReference type="InterPro" id="IPR023298">
    <property type="entry name" value="ATPase_P-typ_TM_dom_sf"/>
</dbReference>
<dbReference type="GO" id="GO:0005886">
    <property type="term" value="C:plasma membrane"/>
    <property type="evidence" value="ECO:0007669"/>
    <property type="project" value="UniProtKB-SubCell"/>
</dbReference>
<feature type="transmembrane region" description="Helical" evidence="21">
    <location>
        <begin position="235"/>
        <end position="257"/>
    </location>
</feature>
<dbReference type="GO" id="GO:0016887">
    <property type="term" value="F:ATP hydrolysis activity"/>
    <property type="evidence" value="ECO:0007669"/>
    <property type="project" value="InterPro"/>
</dbReference>
<dbReference type="InterPro" id="IPR006121">
    <property type="entry name" value="HMA_dom"/>
</dbReference>
<evidence type="ECO:0000313" key="23">
    <source>
        <dbReference type="EMBL" id="OEJ64781.1"/>
    </source>
</evidence>
<evidence type="ECO:0000256" key="20">
    <source>
        <dbReference type="ARBA" id="ARBA00049289"/>
    </source>
</evidence>
<dbReference type="AlphaFoldDB" id="A0A1E5Q476"/>
<feature type="domain" description="HMA" evidence="22">
    <location>
        <begin position="85"/>
        <end position="149"/>
    </location>
</feature>
<gene>
    <name evidence="23" type="ORF">BEN30_16040</name>
</gene>
<organism evidence="23 24">
    <name type="scientific">Magnetovibrio blakemorei</name>
    <dbReference type="NCBI Taxonomy" id="28181"/>
    <lineage>
        <taxon>Bacteria</taxon>
        <taxon>Pseudomonadati</taxon>
        <taxon>Pseudomonadota</taxon>
        <taxon>Alphaproteobacteria</taxon>
        <taxon>Rhodospirillales</taxon>
        <taxon>Magnetovibrionaceae</taxon>
        <taxon>Magnetovibrio</taxon>
    </lineage>
</organism>
<evidence type="ECO:0000256" key="4">
    <source>
        <dbReference type="ARBA" id="ARBA00022448"/>
    </source>
</evidence>
<dbReference type="SFLD" id="SFLDS00003">
    <property type="entry name" value="Haloacid_Dehalogenase"/>
    <property type="match status" value="1"/>
</dbReference>
<dbReference type="GO" id="GO:0140581">
    <property type="term" value="F:P-type monovalent copper transporter activity"/>
    <property type="evidence" value="ECO:0007669"/>
    <property type="project" value="UniProtKB-EC"/>
</dbReference>
<dbReference type="NCBIfam" id="TIGR01525">
    <property type="entry name" value="ATPase-IB_hvy"/>
    <property type="match status" value="1"/>
</dbReference>
<evidence type="ECO:0000256" key="19">
    <source>
        <dbReference type="ARBA" id="ARBA00033239"/>
    </source>
</evidence>
<dbReference type="Gene3D" id="3.40.1110.10">
    <property type="entry name" value="Calcium-transporting ATPase, cytoplasmic domain N"/>
    <property type="match status" value="1"/>
</dbReference>
<evidence type="ECO:0000256" key="15">
    <source>
        <dbReference type="ARBA" id="ARBA00022989"/>
    </source>
</evidence>
<dbReference type="PROSITE" id="PS01047">
    <property type="entry name" value="HMA_1"/>
    <property type="match status" value="2"/>
</dbReference>
<dbReference type="InterPro" id="IPR023299">
    <property type="entry name" value="ATPase_P-typ_cyto_dom_N"/>
</dbReference>
<dbReference type="InterPro" id="IPR027256">
    <property type="entry name" value="P-typ_ATPase_IB"/>
</dbReference>
<evidence type="ECO:0000313" key="24">
    <source>
        <dbReference type="Proteomes" id="UP000095347"/>
    </source>
</evidence>
<dbReference type="SFLD" id="SFLDF00027">
    <property type="entry name" value="p-type_atpase"/>
    <property type="match status" value="1"/>
</dbReference>
<dbReference type="PRINTS" id="PR00119">
    <property type="entry name" value="CATATPASE"/>
</dbReference>
<dbReference type="FunFam" id="3.40.50.1000:FF:000144">
    <property type="entry name" value="copper-transporting ATPase 1 isoform X2"/>
    <property type="match status" value="1"/>
</dbReference>
<keyword evidence="8 21" id="KW-0479">Metal-binding</keyword>
<evidence type="ECO:0000256" key="13">
    <source>
        <dbReference type="ARBA" id="ARBA00022842"/>
    </source>
</evidence>
<dbReference type="GO" id="GO:0005507">
    <property type="term" value="F:copper ion binding"/>
    <property type="evidence" value="ECO:0007669"/>
    <property type="project" value="InterPro"/>
</dbReference>
<evidence type="ECO:0000256" key="2">
    <source>
        <dbReference type="ARBA" id="ARBA00006024"/>
    </source>
</evidence>
<dbReference type="Proteomes" id="UP000095347">
    <property type="component" value="Unassembled WGS sequence"/>
</dbReference>
<feature type="transmembrane region" description="Helical" evidence="21">
    <location>
        <begin position="417"/>
        <end position="439"/>
    </location>
</feature>
<dbReference type="SFLD" id="SFLDG00002">
    <property type="entry name" value="C1.7:_P-type_atpase_like"/>
    <property type="match status" value="1"/>
</dbReference>
<dbReference type="Gene3D" id="3.40.50.1000">
    <property type="entry name" value="HAD superfamily/HAD-like"/>
    <property type="match status" value="1"/>
</dbReference>
<dbReference type="FunFam" id="2.70.150.10:FF:000020">
    <property type="entry name" value="Copper-exporting P-type ATPase A"/>
    <property type="match status" value="1"/>
</dbReference>
<dbReference type="SUPFAM" id="SSF56784">
    <property type="entry name" value="HAD-like"/>
    <property type="match status" value="1"/>
</dbReference>
<feature type="domain" description="HMA" evidence="22">
    <location>
        <begin position="17"/>
        <end position="83"/>
    </location>
</feature>
<evidence type="ECO:0000256" key="18">
    <source>
        <dbReference type="ARBA" id="ARBA00023136"/>
    </source>
</evidence>
<evidence type="ECO:0000256" key="14">
    <source>
        <dbReference type="ARBA" id="ARBA00022967"/>
    </source>
</evidence>
<feature type="transmembrane region" description="Helical" evidence="21">
    <location>
        <begin position="203"/>
        <end position="223"/>
    </location>
</feature>
<evidence type="ECO:0000256" key="1">
    <source>
        <dbReference type="ARBA" id="ARBA00004651"/>
    </source>
</evidence>
<dbReference type="Gene3D" id="2.70.150.10">
    <property type="entry name" value="Calcium-transporting ATPase, cytoplasmic transduction domain A"/>
    <property type="match status" value="1"/>
</dbReference>
<dbReference type="Gene3D" id="3.30.70.100">
    <property type="match status" value="2"/>
</dbReference>
<dbReference type="PROSITE" id="PS00154">
    <property type="entry name" value="ATPASE_E1_E2"/>
    <property type="match status" value="1"/>
</dbReference>
<name>A0A1E5Q476_9PROT</name>
<evidence type="ECO:0000256" key="8">
    <source>
        <dbReference type="ARBA" id="ARBA00022723"/>
    </source>
</evidence>
<dbReference type="PANTHER" id="PTHR43520:SF8">
    <property type="entry name" value="P-TYPE CU(+) TRANSPORTER"/>
    <property type="match status" value="1"/>
</dbReference>
<keyword evidence="17" id="KW-0406">Ion transport</keyword>
<dbReference type="GO" id="GO:0055070">
    <property type="term" value="P:copper ion homeostasis"/>
    <property type="evidence" value="ECO:0007669"/>
    <property type="project" value="TreeGrafter"/>
</dbReference>
<keyword evidence="5 21" id="KW-1003">Cell membrane</keyword>
<evidence type="ECO:0000256" key="5">
    <source>
        <dbReference type="ARBA" id="ARBA00022475"/>
    </source>
</evidence>
<dbReference type="GO" id="GO:0043682">
    <property type="term" value="F:P-type divalent copper transporter activity"/>
    <property type="evidence" value="ECO:0007669"/>
    <property type="project" value="TreeGrafter"/>
</dbReference>
<keyword evidence="24" id="KW-1185">Reference proteome</keyword>
<dbReference type="InterPro" id="IPR006122">
    <property type="entry name" value="HMA_Cu_ion-bd"/>
</dbReference>
<proteinExistence type="inferred from homology"/>
<reference evidence="24" key="1">
    <citation type="submission" date="2016-07" db="EMBL/GenBank/DDBJ databases">
        <authorList>
            <person name="Florea S."/>
            <person name="Webb J.S."/>
            <person name="Jaromczyk J."/>
            <person name="Schardl C.L."/>
        </authorList>
    </citation>
    <scope>NUCLEOTIDE SEQUENCE [LARGE SCALE GENOMIC DNA]</scope>
    <source>
        <strain evidence="24">MV-1</strain>
    </source>
</reference>
<dbReference type="PROSITE" id="PS01229">
    <property type="entry name" value="COF_2"/>
    <property type="match status" value="1"/>
</dbReference>
<dbReference type="OrthoDB" id="9760802at2"/>
<evidence type="ECO:0000256" key="12">
    <source>
        <dbReference type="ARBA" id="ARBA00022840"/>
    </source>
</evidence>
<dbReference type="InterPro" id="IPR036163">
    <property type="entry name" value="HMA_dom_sf"/>
</dbReference>
<keyword evidence="13" id="KW-0460">Magnesium</keyword>
<dbReference type="InterPro" id="IPR008250">
    <property type="entry name" value="ATPase_P-typ_transduc_dom_A_sf"/>
</dbReference>
<dbReference type="SUPFAM" id="SSF81653">
    <property type="entry name" value="Calcium ATPase, transduction domain A"/>
    <property type="match status" value="1"/>
</dbReference>
<evidence type="ECO:0000256" key="3">
    <source>
        <dbReference type="ARBA" id="ARBA00012517"/>
    </source>
</evidence>
<feature type="transmembrane region" description="Helical" evidence="21">
    <location>
        <begin position="758"/>
        <end position="777"/>
    </location>
</feature>
<keyword evidence="7 21" id="KW-0812">Transmembrane</keyword>
<evidence type="ECO:0000256" key="6">
    <source>
        <dbReference type="ARBA" id="ARBA00022553"/>
    </source>
</evidence>
<dbReference type="SUPFAM" id="SSF55008">
    <property type="entry name" value="HMA, heavy metal-associated domain"/>
    <property type="match status" value="2"/>
</dbReference>
<keyword evidence="18 21" id="KW-0472">Membrane</keyword>
<keyword evidence="9" id="KW-0677">Repeat</keyword>
<dbReference type="EC" id="7.2.2.8" evidence="3"/>
<dbReference type="EMBL" id="MCGG01000063">
    <property type="protein sequence ID" value="OEJ64781.1"/>
    <property type="molecule type" value="Genomic_DNA"/>
</dbReference>
<dbReference type="InterPro" id="IPR036412">
    <property type="entry name" value="HAD-like_sf"/>
</dbReference>
<dbReference type="NCBIfam" id="TIGR01494">
    <property type="entry name" value="ATPase_P-type"/>
    <property type="match status" value="1"/>
</dbReference>